<protein>
    <recommendedName>
        <fullName evidence="6">Glycerate kinase</fullName>
    </recommendedName>
</protein>
<dbReference type="SUPFAM" id="SSF110738">
    <property type="entry name" value="Glycerate kinase I"/>
    <property type="match status" value="1"/>
</dbReference>
<dbReference type="Gene3D" id="3.90.1510.10">
    <property type="entry name" value="Glycerate kinase, domain 2"/>
    <property type="match status" value="1"/>
</dbReference>
<dbReference type="RefSeq" id="XP_069226303.1">
    <property type="nucleotide sequence ID" value="XM_069376528.1"/>
</dbReference>
<dbReference type="EMBL" id="JAAQHG020000038">
    <property type="protein sequence ID" value="KAL1583196.1"/>
    <property type="molecule type" value="Genomic_DNA"/>
</dbReference>
<dbReference type="PANTHER" id="PTHR21599:SF0">
    <property type="entry name" value="GLYCERATE KINASE"/>
    <property type="match status" value="1"/>
</dbReference>
<name>A0AB34KHH5_9PEZI</name>
<dbReference type="Pfam" id="PF02595">
    <property type="entry name" value="Gly_kinase"/>
    <property type="match status" value="1"/>
</dbReference>
<dbReference type="PANTHER" id="PTHR21599">
    <property type="entry name" value="GLYCERATE KINASE"/>
    <property type="match status" value="1"/>
</dbReference>
<dbReference type="InterPro" id="IPR018197">
    <property type="entry name" value="Glycerate_kinase_RE-like"/>
</dbReference>
<organism evidence="4 5">
    <name type="scientific">Cladosporium halotolerans</name>
    <dbReference type="NCBI Taxonomy" id="1052096"/>
    <lineage>
        <taxon>Eukaryota</taxon>
        <taxon>Fungi</taxon>
        <taxon>Dikarya</taxon>
        <taxon>Ascomycota</taxon>
        <taxon>Pezizomycotina</taxon>
        <taxon>Dothideomycetes</taxon>
        <taxon>Dothideomycetidae</taxon>
        <taxon>Cladosporiales</taxon>
        <taxon>Cladosporiaceae</taxon>
        <taxon>Cladosporium</taxon>
    </lineage>
</organism>
<dbReference type="NCBIfam" id="TIGR00045">
    <property type="entry name" value="glycerate kinase"/>
    <property type="match status" value="1"/>
</dbReference>
<dbReference type="GO" id="GO:0008887">
    <property type="term" value="F:glycerate kinase activity"/>
    <property type="evidence" value="ECO:0007669"/>
    <property type="project" value="InterPro"/>
</dbReference>
<evidence type="ECO:0000256" key="1">
    <source>
        <dbReference type="ARBA" id="ARBA00006284"/>
    </source>
</evidence>
<dbReference type="AlphaFoldDB" id="A0AB34KHH5"/>
<evidence type="ECO:0000256" key="2">
    <source>
        <dbReference type="ARBA" id="ARBA00022679"/>
    </source>
</evidence>
<keyword evidence="3" id="KW-0418">Kinase</keyword>
<dbReference type="InterPro" id="IPR018193">
    <property type="entry name" value="Glyc_kinase_flavodox-like_fold"/>
</dbReference>
<evidence type="ECO:0000313" key="4">
    <source>
        <dbReference type="EMBL" id="KAL1583196.1"/>
    </source>
</evidence>
<dbReference type="InterPro" id="IPR004381">
    <property type="entry name" value="Glycerate_kinase"/>
</dbReference>
<comment type="similarity">
    <text evidence="1">Belongs to the glycerate kinase type-1 family.</text>
</comment>
<evidence type="ECO:0000256" key="3">
    <source>
        <dbReference type="ARBA" id="ARBA00022777"/>
    </source>
</evidence>
<dbReference type="InterPro" id="IPR036129">
    <property type="entry name" value="Glycerate_kinase_sf"/>
</dbReference>
<accession>A0AB34KHH5</accession>
<comment type="caution">
    <text evidence="4">The sequence shown here is derived from an EMBL/GenBank/DDBJ whole genome shotgun (WGS) entry which is preliminary data.</text>
</comment>
<keyword evidence="5" id="KW-1185">Reference proteome</keyword>
<reference evidence="4 5" key="1">
    <citation type="journal article" date="2020" name="Microbiol. Resour. Announc.">
        <title>Draft Genome Sequence of a Cladosporium Species Isolated from the Mesophotic Ascidian Didemnum maculosum.</title>
        <authorList>
            <person name="Gioti A."/>
            <person name="Siaperas R."/>
            <person name="Nikolaivits E."/>
            <person name="Le Goff G."/>
            <person name="Ouazzani J."/>
            <person name="Kotoulas G."/>
            <person name="Topakas E."/>
        </authorList>
    </citation>
    <scope>NUCLEOTIDE SEQUENCE [LARGE SCALE GENOMIC DNA]</scope>
    <source>
        <strain evidence="4 5">TM138-S3</strain>
    </source>
</reference>
<gene>
    <name evidence="4" type="ORF">WHR41_07924</name>
</gene>
<evidence type="ECO:0008006" key="6">
    <source>
        <dbReference type="Google" id="ProtNLM"/>
    </source>
</evidence>
<dbReference type="GeneID" id="96009366"/>
<dbReference type="Proteomes" id="UP000803884">
    <property type="component" value="Unassembled WGS sequence"/>
</dbReference>
<keyword evidence="2" id="KW-0808">Transferase</keyword>
<evidence type="ECO:0000313" key="5">
    <source>
        <dbReference type="Proteomes" id="UP000803884"/>
    </source>
</evidence>
<sequence>MFALFRRISFQNRSQAPRILVCPSGFKESLDPNTAADCIEAGIKRVMPHASIDKAPLVDGGEGFTKALVTSTDGELNHVEVVGPVGDMVQSHWGFLGGDQDGTAVIEMAAAAGLSLVPRNKRNPLYTTTYGVGQLIAEALDAGAEHILMGCGDSGTCDGGVGMAQALGARFYNADGSLVPKASGGKALPSLSRVDLTDLHPRLAQVTIDAAVNWHNVLCGPKGVARVFGPQKGASPTEVEELSHAMDRISAVAKSALGEDISFAPGSGASGGLGAGLRLIGASLHPRYDIIMRFLDIDSLISGCNLIVTAEGGIDYQTPRGKIPSEVARRARIHGVPVVALAGTIGEGAGVNYEAGIHAYASIVQGPTTLENAIEQAEKLLADAAESTIRMILIGWTIGRATTPPKEEEGKTLAVTNVTKVHAVNAVKVPMKEAEAF</sequence>
<dbReference type="GO" id="GO:0031388">
    <property type="term" value="P:organic acid phosphorylation"/>
    <property type="evidence" value="ECO:0007669"/>
    <property type="project" value="InterPro"/>
</dbReference>
<dbReference type="PIRSF" id="PIRSF006078">
    <property type="entry name" value="GlxK"/>
    <property type="match status" value="1"/>
</dbReference>
<dbReference type="Gene3D" id="3.40.50.10350">
    <property type="entry name" value="Glycerate kinase, domain 1"/>
    <property type="match status" value="1"/>
</dbReference>
<proteinExistence type="inferred from homology"/>